<comment type="caution">
    <text evidence="3">The sequence shown here is derived from an EMBL/GenBank/DDBJ whole genome shotgun (WGS) entry which is preliminary data.</text>
</comment>
<feature type="transmembrane region" description="Helical" evidence="2">
    <location>
        <begin position="74"/>
        <end position="96"/>
    </location>
</feature>
<feature type="compositionally biased region" description="Pro residues" evidence="1">
    <location>
        <begin position="358"/>
        <end position="367"/>
    </location>
</feature>
<evidence type="ECO:0000313" key="3">
    <source>
        <dbReference type="EMBL" id="KAG7291381.1"/>
    </source>
</evidence>
<keyword evidence="2" id="KW-0812">Transmembrane</keyword>
<dbReference type="AlphaFoldDB" id="A0AAD4F1K6"/>
<organism evidence="3 4">
    <name type="scientific">Staphylotrichum longicolle</name>
    <dbReference type="NCBI Taxonomy" id="669026"/>
    <lineage>
        <taxon>Eukaryota</taxon>
        <taxon>Fungi</taxon>
        <taxon>Dikarya</taxon>
        <taxon>Ascomycota</taxon>
        <taxon>Pezizomycotina</taxon>
        <taxon>Sordariomycetes</taxon>
        <taxon>Sordariomycetidae</taxon>
        <taxon>Sordariales</taxon>
        <taxon>Chaetomiaceae</taxon>
        <taxon>Staphylotrichum</taxon>
    </lineage>
</organism>
<protein>
    <submittedName>
        <fullName evidence="3">Uncharacterized protein</fullName>
    </submittedName>
</protein>
<dbReference type="EMBL" id="JAHCVI010000001">
    <property type="protein sequence ID" value="KAG7291381.1"/>
    <property type="molecule type" value="Genomic_DNA"/>
</dbReference>
<gene>
    <name evidence="3" type="ORF">NEMBOFW57_001399</name>
</gene>
<dbReference type="Proteomes" id="UP001197093">
    <property type="component" value="Unassembled WGS sequence"/>
</dbReference>
<evidence type="ECO:0000313" key="4">
    <source>
        <dbReference type="Proteomes" id="UP001197093"/>
    </source>
</evidence>
<feature type="compositionally biased region" description="Polar residues" evidence="1">
    <location>
        <begin position="382"/>
        <end position="393"/>
    </location>
</feature>
<evidence type="ECO:0000256" key="1">
    <source>
        <dbReference type="SAM" id="MobiDB-lite"/>
    </source>
</evidence>
<feature type="region of interest" description="Disordered" evidence="1">
    <location>
        <begin position="355"/>
        <end position="393"/>
    </location>
</feature>
<sequence length="633" mass="69306">MALWFFIAIFTVLYSVYIYKSLLSPDPAIGNLLPSASDTNLVVSVLSQVLANSVDVLLTGVFDVLRWQLASRLAGISATTFFQLSSSTQWIALLSLTITKFSSSGVGLIRLLLPLFGLYFGSILKYRAEFVYYFKESAERTAVFAGSGVPLDELVLALIPASYIGIFFVSWIPTLLDVPKYAVSMPLEGCGQNCTTSFLPGGIETARKLGPYLNMTLLEGGVFRNSETIQIHNAPGILLRFDDLPPTFDFDRTHECHTYGQHLNDTLQLCIRPVNGSLAVGWAACPTPLYRTSSCTSNTSWLAAPLPKALLMTRYKQYATTAYSGLDFSILNVSPTSPPIPEPLNASTYLATWSKIFQPPPPPPPGPSHASLDNDNDNSNNKTQTRTQTDNDQAMTSALTYAVTWLLRLYDDVFPDDTHTPLSHLRNFLAIPQQFMVTCLQFANYSVPAGLEAQLAGRFALPADMRTEAVRGASTTRFLAVGWVVWVYIASAGAVVVGVGAVVVGMVVRREGVPSSTGFVEVDLAARFQDTREEGEGGWGGDGLAVIRQLGRAREVSTAVTSSFGVARELRRRRIRVVSVSDGERRGGVGSDGVKQYELFAFQEEQENRGRVRLARMDTEETRVASPRLKANW</sequence>
<feature type="transmembrane region" description="Helical" evidence="2">
    <location>
        <begin position="108"/>
        <end position="126"/>
    </location>
</feature>
<keyword evidence="4" id="KW-1185">Reference proteome</keyword>
<feature type="transmembrane region" description="Helical" evidence="2">
    <location>
        <begin position="483"/>
        <end position="508"/>
    </location>
</feature>
<feature type="transmembrane region" description="Helical" evidence="2">
    <location>
        <begin position="154"/>
        <end position="176"/>
    </location>
</feature>
<keyword evidence="2" id="KW-0472">Membrane</keyword>
<name>A0AAD4F1K6_9PEZI</name>
<proteinExistence type="predicted"/>
<reference evidence="3" key="1">
    <citation type="submission" date="2023-02" db="EMBL/GenBank/DDBJ databases">
        <authorList>
            <person name="Palmer J.M."/>
        </authorList>
    </citation>
    <scope>NUCLEOTIDE SEQUENCE</scope>
    <source>
        <strain evidence="3">FW57</strain>
    </source>
</reference>
<evidence type="ECO:0000256" key="2">
    <source>
        <dbReference type="SAM" id="Phobius"/>
    </source>
</evidence>
<accession>A0AAD4F1K6</accession>
<keyword evidence="2" id="KW-1133">Transmembrane helix</keyword>